<dbReference type="GO" id="GO:0051607">
    <property type="term" value="P:defense response to virus"/>
    <property type="evidence" value="ECO:0007669"/>
    <property type="project" value="UniProtKB-KW"/>
</dbReference>
<evidence type="ECO:0000256" key="5">
    <source>
        <dbReference type="ARBA" id="ARBA00022741"/>
    </source>
</evidence>
<reference evidence="14 15" key="1">
    <citation type="journal article" name="Front. Microbiol.">
        <title>Sugar Metabolism of the First Thermophilic Planctomycete Thermogutta terrifontis: Comparative Genomic and Transcriptomic Approaches.</title>
        <authorList>
            <person name="Elcheninov A.G."/>
            <person name="Menzel P."/>
            <person name="Gudbergsdottir S.R."/>
            <person name="Slesarev A.I."/>
            <person name="Kadnikov V.V."/>
            <person name="Krogh A."/>
            <person name="Bonch-Osmolovskaya E.A."/>
            <person name="Peng X."/>
            <person name="Kublanov I.V."/>
        </authorList>
    </citation>
    <scope>NUCLEOTIDE SEQUENCE [LARGE SCALE GENOMIC DNA]</scope>
    <source>
        <strain evidence="14 15">R1</strain>
    </source>
</reference>
<evidence type="ECO:0000259" key="13">
    <source>
        <dbReference type="PROSITE" id="PS51643"/>
    </source>
</evidence>
<dbReference type="InterPro" id="IPR054712">
    <property type="entry name" value="Cas3-like_dom"/>
</dbReference>
<evidence type="ECO:0000256" key="10">
    <source>
        <dbReference type="ARBA" id="ARBA00038437"/>
    </source>
</evidence>
<dbReference type="NCBIfam" id="TIGR01587">
    <property type="entry name" value="cas3_core"/>
    <property type="match status" value="1"/>
</dbReference>
<feature type="region of interest" description="Disordered" evidence="11">
    <location>
        <begin position="720"/>
        <end position="745"/>
    </location>
</feature>
<protein>
    <submittedName>
        <fullName evidence="14">CRISPR-associated helicase Cas3</fullName>
    </submittedName>
</protein>
<evidence type="ECO:0000256" key="6">
    <source>
        <dbReference type="ARBA" id="ARBA00022801"/>
    </source>
</evidence>
<evidence type="ECO:0000256" key="11">
    <source>
        <dbReference type="SAM" id="MobiDB-lite"/>
    </source>
</evidence>
<evidence type="ECO:0000259" key="12">
    <source>
        <dbReference type="PROSITE" id="PS51192"/>
    </source>
</evidence>
<evidence type="ECO:0000313" key="15">
    <source>
        <dbReference type="Proteomes" id="UP000215086"/>
    </source>
</evidence>
<dbReference type="SMART" id="SM00487">
    <property type="entry name" value="DEXDc"/>
    <property type="match status" value="1"/>
</dbReference>
<dbReference type="GO" id="GO:0005524">
    <property type="term" value="F:ATP binding"/>
    <property type="evidence" value="ECO:0007669"/>
    <property type="project" value="UniProtKB-KW"/>
</dbReference>
<keyword evidence="15" id="KW-1185">Reference proteome</keyword>
<feature type="domain" description="HD Cas3-type" evidence="13">
    <location>
        <begin position="15"/>
        <end position="231"/>
    </location>
</feature>
<keyword evidence="9" id="KW-0051">Antiviral defense</keyword>
<dbReference type="Pfam" id="PF22590">
    <property type="entry name" value="Cas3-like_C_2"/>
    <property type="match status" value="1"/>
</dbReference>
<dbReference type="PROSITE" id="PS51192">
    <property type="entry name" value="HELICASE_ATP_BIND_1"/>
    <property type="match status" value="1"/>
</dbReference>
<evidence type="ECO:0000256" key="3">
    <source>
        <dbReference type="ARBA" id="ARBA00022722"/>
    </source>
</evidence>
<dbReference type="InterPro" id="IPR011545">
    <property type="entry name" value="DEAD/DEAH_box_helicase_dom"/>
</dbReference>
<dbReference type="InterPro" id="IPR014001">
    <property type="entry name" value="Helicase_ATP-bd"/>
</dbReference>
<dbReference type="GO" id="GO:0046872">
    <property type="term" value="F:metal ion binding"/>
    <property type="evidence" value="ECO:0007669"/>
    <property type="project" value="UniProtKB-KW"/>
</dbReference>
<dbReference type="GO" id="GO:0003676">
    <property type="term" value="F:nucleic acid binding"/>
    <property type="evidence" value="ECO:0007669"/>
    <property type="project" value="InterPro"/>
</dbReference>
<dbReference type="InterPro" id="IPR006474">
    <property type="entry name" value="Helicase_Cas3_CRISPR-ass_core"/>
</dbReference>
<dbReference type="GO" id="GO:0016787">
    <property type="term" value="F:hydrolase activity"/>
    <property type="evidence" value="ECO:0007669"/>
    <property type="project" value="UniProtKB-KW"/>
</dbReference>
<dbReference type="GO" id="GO:0004518">
    <property type="term" value="F:nuclease activity"/>
    <property type="evidence" value="ECO:0007669"/>
    <property type="project" value="UniProtKB-KW"/>
</dbReference>
<dbReference type="Gene3D" id="3.40.50.300">
    <property type="entry name" value="P-loop containing nucleotide triphosphate hydrolases"/>
    <property type="match status" value="2"/>
</dbReference>
<dbReference type="InterPro" id="IPR027417">
    <property type="entry name" value="P-loop_NTPase"/>
</dbReference>
<dbReference type="GO" id="GO:0003724">
    <property type="term" value="F:RNA helicase activity"/>
    <property type="evidence" value="ECO:0007669"/>
    <property type="project" value="TreeGrafter"/>
</dbReference>
<dbReference type="PANTHER" id="PTHR47959:SF16">
    <property type="entry name" value="CRISPR-ASSOCIATED NUCLEASE_HELICASE CAS3-RELATED"/>
    <property type="match status" value="1"/>
</dbReference>
<comment type="similarity">
    <text evidence="10">Belongs to the DEAD box helicase family.</text>
</comment>
<comment type="similarity">
    <text evidence="2">In the central section; belongs to the CRISPR-associated helicase Cas3 family.</text>
</comment>
<dbReference type="Pfam" id="PF00270">
    <property type="entry name" value="DEAD"/>
    <property type="match status" value="1"/>
</dbReference>
<keyword evidence="7" id="KW-0347">Helicase</keyword>
<dbReference type="PROSITE" id="PS51643">
    <property type="entry name" value="HD_CAS3"/>
    <property type="match status" value="1"/>
</dbReference>
<gene>
    <name evidence="14" type="ORF">THTE_4424</name>
</gene>
<dbReference type="GO" id="GO:0005829">
    <property type="term" value="C:cytosol"/>
    <property type="evidence" value="ECO:0007669"/>
    <property type="project" value="TreeGrafter"/>
</dbReference>
<dbReference type="InterPro" id="IPR006483">
    <property type="entry name" value="CRISPR-assoc_Cas3_HD"/>
</dbReference>
<dbReference type="SMART" id="SM00490">
    <property type="entry name" value="HELICc"/>
    <property type="match status" value="1"/>
</dbReference>
<evidence type="ECO:0000256" key="7">
    <source>
        <dbReference type="ARBA" id="ARBA00022806"/>
    </source>
</evidence>
<name>A0A286RM26_9BACT</name>
<keyword evidence="5" id="KW-0547">Nucleotide-binding</keyword>
<dbReference type="AlphaFoldDB" id="A0A286RM26"/>
<dbReference type="Pfam" id="PF18019">
    <property type="entry name" value="Cas3_HD"/>
    <property type="match status" value="1"/>
</dbReference>
<feature type="domain" description="Helicase ATP-binding" evidence="12">
    <location>
        <begin position="287"/>
        <end position="465"/>
    </location>
</feature>
<dbReference type="PANTHER" id="PTHR47959">
    <property type="entry name" value="ATP-DEPENDENT RNA HELICASE RHLE-RELATED"/>
    <property type="match status" value="1"/>
</dbReference>
<evidence type="ECO:0000256" key="8">
    <source>
        <dbReference type="ARBA" id="ARBA00022840"/>
    </source>
</evidence>
<dbReference type="OrthoDB" id="9810236at2"/>
<dbReference type="Proteomes" id="UP000215086">
    <property type="component" value="Chromosome"/>
</dbReference>
<dbReference type="InterPro" id="IPR001650">
    <property type="entry name" value="Helicase_C-like"/>
</dbReference>
<dbReference type="Gene3D" id="1.10.3210.30">
    <property type="match status" value="1"/>
</dbReference>
<dbReference type="CDD" id="cd09641">
    <property type="entry name" value="Cas3''_I"/>
    <property type="match status" value="1"/>
</dbReference>
<evidence type="ECO:0000256" key="2">
    <source>
        <dbReference type="ARBA" id="ARBA00009046"/>
    </source>
</evidence>
<proteinExistence type="inferred from homology"/>
<organism evidence="14 15">
    <name type="scientific">Thermogutta terrifontis</name>
    <dbReference type="NCBI Taxonomy" id="1331910"/>
    <lineage>
        <taxon>Bacteria</taxon>
        <taxon>Pseudomonadati</taxon>
        <taxon>Planctomycetota</taxon>
        <taxon>Planctomycetia</taxon>
        <taxon>Pirellulales</taxon>
        <taxon>Thermoguttaceae</taxon>
        <taxon>Thermogutta</taxon>
    </lineage>
</organism>
<dbReference type="NCBIfam" id="TIGR01596">
    <property type="entry name" value="cas3_HD"/>
    <property type="match status" value="1"/>
</dbReference>
<evidence type="ECO:0000313" key="14">
    <source>
        <dbReference type="EMBL" id="ASV77025.1"/>
    </source>
</evidence>
<comment type="similarity">
    <text evidence="1">In the N-terminal section; belongs to the CRISPR-associated nuclease Cas3-HD family.</text>
</comment>
<dbReference type="InterPro" id="IPR038257">
    <property type="entry name" value="CRISPR-assoc_Cas3_HD_sf"/>
</dbReference>
<sequence>MTTAADIWAKSSGRDGGRGVRLHEHIQDALAVFDKIFDKIKDRVDGPLCELIRLAIVCHDWGKVLPAFQIQRLKNKCYTPCSPLIDIPHSFFSLLWIDEDKLNQRLPEQDTRTYREFLLSAIAYHHWRESFFELISAPNADVTRLMVALSTVIDRLKANLQTEIRKLGDGWHELVGFNETMASGLRNGVPFSEYARPPYQLYFLPKRAGLNDEKMRDWILIAGFLQRADHFASFCEEEGEDPSMAEAEICPMSFNDVVKEVQKRIQKSTQNSPVNSQDAATIWQLDKINDYRDKHAILVAPTGYGKTEFAFLWGSGEKFFYTLPLRAAVNQIFERAKAIFGEQKVGLLHSDADVYLLGDGGEGQANLKAYDLARQLAYPVLISTGDQFFPYALRPPGYEKIYATFSYSRLVIDEVQAYDPRAAAIVVKFIENVVRMGGKFLLMTATLPTFIEKEIDAIISHDHCTLLNLYCEEQRFKQLQKHRIKVELLENHADGEKIDFAIPDKTLEEVLKQACERKRVLVIANTVKQAQDIFERLKGLIEKDDQYKALKDKIWLLHSRFTQADRNKLEMEICGDRNTKINGEFQNPKPDSEQQGKILVATQVVEASLDIDADVLFTEVAPLDALVQRMGRILRRYGPASDLRDVSCPENPNIYIWVFQRGLQSGQHYVYDPDLVLLTIKLLKDRPDKHCKDWLSENLTKHPKPDDRTQSVLEEVFGCEEGSRREGRERSRKGKRKRPTDEQTPFSRPREFEFVCSEYDKYDLVNKLFESLSEETDYLRTFRQTKDILDAGYMSDRKEDAQKIFRDIHTLSVVPDHRREDFITAIENFFNSCENKRTSFTLFKKEVLSKFVVQVPFYAKQIQQREFKPVEWWVRDLSCVHGALKKVLMRWCQDIYFANYKYDERMGIIAEAPWGCQDVAIL</sequence>
<keyword evidence="4" id="KW-0479">Metal-binding</keyword>
<accession>A0A286RM26</accession>
<evidence type="ECO:0000256" key="4">
    <source>
        <dbReference type="ARBA" id="ARBA00022723"/>
    </source>
</evidence>
<dbReference type="KEGG" id="ttf:THTE_4424"/>
<dbReference type="SUPFAM" id="SSF52540">
    <property type="entry name" value="P-loop containing nucleoside triphosphate hydrolases"/>
    <property type="match status" value="1"/>
</dbReference>
<dbReference type="EMBL" id="CP018477">
    <property type="protein sequence ID" value="ASV77025.1"/>
    <property type="molecule type" value="Genomic_DNA"/>
</dbReference>
<keyword evidence="3" id="KW-0540">Nuclease</keyword>
<dbReference type="InterPro" id="IPR050079">
    <property type="entry name" value="DEAD_box_RNA_helicase"/>
</dbReference>
<evidence type="ECO:0000256" key="9">
    <source>
        <dbReference type="ARBA" id="ARBA00023118"/>
    </source>
</evidence>
<evidence type="ECO:0000256" key="1">
    <source>
        <dbReference type="ARBA" id="ARBA00006847"/>
    </source>
</evidence>
<keyword evidence="8" id="KW-0067">ATP-binding</keyword>
<dbReference type="RefSeq" id="WP_095416659.1">
    <property type="nucleotide sequence ID" value="NZ_CP018477.1"/>
</dbReference>
<keyword evidence="6" id="KW-0378">Hydrolase</keyword>